<dbReference type="AlphaFoldDB" id="A0ABD1YVC1"/>
<sequence length="96" mass="11096">MSPHAGVRNKTWWRTPWTLENKLGIFGTSSSTQEPNHERFELNEVEEVEDMPNNELSSNLWDISEATGAPSTMPADRNAEEMRQITWKFTDMRPAM</sequence>
<dbReference type="EMBL" id="JBHFFA010000003">
    <property type="protein sequence ID" value="KAL2634435.1"/>
    <property type="molecule type" value="Genomic_DNA"/>
</dbReference>
<name>A0ABD1YVC1_9MARC</name>
<gene>
    <name evidence="1" type="ORF">R1flu_005914</name>
</gene>
<comment type="caution">
    <text evidence="1">The sequence shown here is derived from an EMBL/GenBank/DDBJ whole genome shotgun (WGS) entry which is preliminary data.</text>
</comment>
<proteinExistence type="predicted"/>
<evidence type="ECO:0000313" key="1">
    <source>
        <dbReference type="EMBL" id="KAL2634435.1"/>
    </source>
</evidence>
<reference evidence="1 2" key="1">
    <citation type="submission" date="2024-09" db="EMBL/GenBank/DDBJ databases">
        <title>Chromosome-scale assembly of Riccia fluitans.</title>
        <authorList>
            <person name="Paukszto L."/>
            <person name="Sawicki J."/>
            <person name="Karawczyk K."/>
            <person name="Piernik-Szablinska J."/>
            <person name="Szczecinska M."/>
            <person name="Mazdziarz M."/>
        </authorList>
    </citation>
    <scope>NUCLEOTIDE SEQUENCE [LARGE SCALE GENOMIC DNA]</scope>
    <source>
        <strain evidence="1">Rf_01</strain>
        <tissue evidence="1">Aerial parts of the thallus</tissue>
    </source>
</reference>
<accession>A0ABD1YVC1</accession>
<dbReference type="Proteomes" id="UP001605036">
    <property type="component" value="Unassembled WGS sequence"/>
</dbReference>
<protein>
    <submittedName>
        <fullName evidence="1">Uncharacterized protein</fullName>
    </submittedName>
</protein>
<keyword evidence="2" id="KW-1185">Reference proteome</keyword>
<organism evidence="1 2">
    <name type="scientific">Riccia fluitans</name>
    <dbReference type="NCBI Taxonomy" id="41844"/>
    <lineage>
        <taxon>Eukaryota</taxon>
        <taxon>Viridiplantae</taxon>
        <taxon>Streptophyta</taxon>
        <taxon>Embryophyta</taxon>
        <taxon>Marchantiophyta</taxon>
        <taxon>Marchantiopsida</taxon>
        <taxon>Marchantiidae</taxon>
        <taxon>Marchantiales</taxon>
        <taxon>Ricciaceae</taxon>
        <taxon>Riccia</taxon>
    </lineage>
</organism>
<evidence type="ECO:0000313" key="2">
    <source>
        <dbReference type="Proteomes" id="UP001605036"/>
    </source>
</evidence>